<dbReference type="EC" id="6.3.5.4" evidence="3"/>
<feature type="site" description="Important for beta-aspartyl-AMP intermediate formation" evidence="7">
    <location>
        <position position="342"/>
    </location>
</feature>
<evidence type="ECO:0000313" key="11">
    <source>
        <dbReference type="Proteomes" id="UP000218765"/>
    </source>
</evidence>
<dbReference type="RefSeq" id="WP_096366757.1">
    <property type="nucleotide sequence ID" value="NZ_AP018052.1"/>
</dbReference>
<evidence type="ECO:0000259" key="9">
    <source>
        <dbReference type="Pfam" id="PF13537"/>
    </source>
</evidence>
<dbReference type="SUPFAM" id="SSF56235">
    <property type="entry name" value="N-terminal nucleophile aminohydrolases (Ntn hydrolases)"/>
    <property type="match status" value="1"/>
</dbReference>
<feature type="domain" description="Glutamine amidotransferase type-2" evidence="9">
    <location>
        <begin position="85"/>
        <end position="144"/>
    </location>
</feature>
<feature type="domain" description="Asparagine synthetase" evidence="8">
    <location>
        <begin position="217"/>
        <end position="600"/>
    </location>
</feature>
<dbReference type="KEGG" id="ttc:FOKN1_2315"/>
<keyword evidence="4" id="KW-0547">Nucleotide-binding</keyword>
<proteinExistence type="inferred from homology"/>
<keyword evidence="11" id="KW-1185">Reference proteome</keyword>
<dbReference type="GO" id="GO:0005829">
    <property type="term" value="C:cytosol"/>
    <property type="evidence" value="ECO:0007669"/>
    <property type="project" value="TreeGrafter"/>
</dbReference>
<evidence type="ECO:0000256" key="7">
    <source>
        <dbReference type="PIRSR" id="PIRSR001589-3"/>
    </source>
</evidence>
<dbReference type="InterPro" id="IPR029055">
    <property type="entry name" value="Ntn_hydrolases_N"/>
</dbReference>
<comment type="similarity">
    <text evidence="2">Belongs to the asparagine synthetase family.</text>
</comment>
<evidence type="ECO:0000259" key="8">
    <source>
        <dbReference type="Pfam" id="PF00733"/>
    </source>
</evidence>
<dbReference type="GO" id="GO:0006529">
    <property type="term" value="P:asparagine biosynthetic process"/>
    <property type="evidence" value="ECO:0007669"/>
    <property type="project" value="InterPro"/>
</dbReference>
<evidence type="ECO:0000256" key="3">
    <source>
        <dbReference type="ARBA" id="ARBA00012737"/>
    </source>
</evidence>
<dbReference type="OrthoDB" id="9763290at2"/>
<evidence type="ECO:0000256" key="2">
    <source>
        <dbReference type="ARBA" id="ARBA00005752"/>
    </source>
</evidence>
<evidence type="ECO:0000256" key="1">
    <source>
        <dbReference type="ARBA" id="ARBA00005187"/>
    </source>
</evidence>
<accession>A0A1Z4VSS2</accession>
<gene>
    <name evidence="10" type="ORF">FOKN1_2315</name>
</gene>
<evidence type="ECO:0000313" key="10">
    <source>
        <dbReference type="EMBL" id="BAZ94689.1"/>
    </source>
</evidence>
<dbReference type="Pfam" id="PF13537">
    <property type="entry name" value="GATase_7"/>
    <property type="match status" value="1"/>
</dbReference>
<dbReference type="PIRSF" id="PIRSF001589">
    <property type="entry name" value="Asn_synthetase_glu-h"/>
    <property type="match status" value="1"/>
</dbReference>
<evidence type="ECO:0000256" key="4">
    <source>
        <dbReference type="ARBA" id="ARBA00022741"/>
    </source>
</evidence>
<dbReference type="PANTHER" id="PTHR43284">
    <property type="entry name" value="ASPARAGINE SYNTHETASE (GLUTAMINE-HYDROLYZING)"/>
    <property type="match status" value="1"/>
</dbReference>
<dbReference type="Gene3D" id="3.40.50.620">
    <property type="entry name" value="HUPs"/>
    <property type="match status" value="1"/>
</dbReference>
<dbReference type="PANTHER" id="PTHR43284:SF1">
    <property type="entry name" value="ASPARAGINE SYNTHETASE"/>
    <property type="match status" value="1"/>
</dbReference>
<comment type="catalytic activity">
    <reaction evidence="6">
        <text>L-aspartate + L-glutamine + ATP + H2O = L-asparagine + L-glutamate + AMP + diphosphate + H(+)</text>
        <dbReference type="Rhea" id="RHEA:12228"/>
        <dbReference type="ChEBI" id="CHEBI:15377"/>
        <dbReference type="ChEBI" id="CHEBI:15378"/>
        <dbReference type="ChEBI" id="CHEBI:29985"/>
        <dbReference type="ChEBI" id="CHEBI:29991"/>
        <dbReference type="ChEBI" id="CHEBI:30616"/>
        <dbReference type="ChEBI" id="CHEBI:33019"/>
        <dbReference type="ChEBI" id="CHEBI:58048"/>
        <dbReference type="ChEBI" id="CHEBI:58359"/>
        <dbReference type="ChEBI" id="CHEBI:456215"/>
        <dbReference type="EC" id="6.3.5.4"/>
    </reaction>
</comment>
<dbReference type="GO" id="GO:0005524">
    <property type="term" value="F:ATP binding"/>
    <property type="evidence" value="ECO:0007669"/>
    <property type="project" value="UniProtKB-KW"/>
</dbReference>
<dbReference type="Pfam" id="PF00733">
    <property type="entry name" value="Asn_synthase"/>
    <property type="match status" value="1"/>
</dbReference>
<dbReference type="CDD" id="cd01991">
    <property type="entry name" value="Asn_synthase_B_C"/>
    <property type="match status" value="1"/>
</dbReference>
<evidence type="ECO:0000256" key="5">
    <source>
        <dbReference type="ARBA" id="ARBA00022840"/>
    </source>
</evidence>
<dbReference type="InterPro" id="IPR001962">
    <property type="entry name" value="Asn_synthase"/>
</dbReference>
<dbReference type="InterPro" id="IPR014729">
    <property type="entry name" value="Rossmann-like_a/b/a_fold"/>
</dbReference>
<dbReference type="InterPro" id="IPR017932">
    <property type="entry name" value="GATase_2_dom"/>
</dbReference>
<protein>
    <recommendedName>
        <fullName evidence="3">asparagine synthase (glutamine-hydrolyzing)</fullName>
        <ecNumber evidence="3">6.3.5.4</ecNumber>
    </recommendedName>
</protein>
<dbReference type="AlphaFoldDB" id="A0A1Z4VSS2"/>
<reference evidence="10 11" key="1">
    <citation type="submission" date="2017-05" db="EMBL/GenBank/DDBJ databases">
        <title>Thiocyanate degradation by Thiohalobacter thiocyanaticus FOKN1.</title>
        <authorList>
            <person name="Oshiki M."/>
            <person name="Fukushima T."/>
            <person name="Kawano S."/>
            <person name="Nakagawa J."/>
        </authorList>
    </citation>
    <scope>NUCLEOTIDE SEQUENCE [LARGE SCALE GENOMIC DNA]</scope>
    <source>
        <strain evidence="10 11">FOKN1</strain>
    </source>
</reference>
<dbReference type="EMBL" id="AP018052">
    <property type="protein sequence ID" value="BAZ94689.1"/>
    <property type="molecule type" value="Genomic_DNA"/>
</dbReference>
<organism evidence="10 11">
    <name type="scientific">Thiohalobacter thiocyanaticus</name>
    <dbReference type="NCBI Taxonomy" id="585455"/>
    <lineage>
        <taxon>Bacteria</taxon>
        <taxon>Pseudomonadati</taxon>
        <taxon>Pseudomonadota</taxon>
        <taxon>Gammaproteobacteria</taxon>
        <taxon>Thiohalobacterales</taxon>
        <taxon>Thiohalobacteraceae</taxon>
        <taxon>Thiohalobacter</taxon>
    </lineage>
</organism>
<dbReference type="SUPFAM" id="SSF52402">
    <property type="entry name" value="Adenine nucleotide alpha hydrolases-like"/>
    <property type="match status" value="1"/>
</dbReference>
<dbReference type="InterPro" id="IPR006426">
    <property type="entry name" value="Asn_synth_AEB"/>
</dbReference>
<dbReference type="Gene3D" id="3.60.20.10">
    <property type="entry name" value="Glutamine Phosphoribosylpyrophosphate, subunit 1, domain 1"/>
    <property type="match status" value="1"/>
</dbReference>
<dbReference type="InterPro" id="IPR051786">
    <property type="entry name" value="ASN_synthetase/amidase"/>
</dbReference>
<dbReference type="Proteomes" id="UP000218765">
    <property type="component" value="Chromosome"/>
</dbReference>
<sequence>MTNLCGWIGFTAGRAQTTEMAEAMLSACPLTPVNRCVREPAFCATAGPAGQVVESRGLLIALAGQPRWQRETLEAKALAERLAGAFLERGPACLDQVHGHFALAIIDPARATVLLATDRLGIHPLAYQITADGVVFGSSLNSLRRHPDFIADINPQALFDYLYFHMVPSPVTIYRHTSKLLPGQYVLIEADRFDAGFYWHPEYRDRHDPEAALATELKTHLHNAVERCLDPALAPTGAFLSGGLDSSTVTGVYAGLTDSPVQAYSIGFEAEGYDETPFARTSADHFGARLNTYYVTPEDVTSALPLLARAYDEPFGNASAVGAYYCARFARDEGIRCLLAGDGGDELFAGNARYAKQKVFAVYDALPGILKRSLIEPLALHLPQGVPPLRKLRSYVEQARLPMPERMESYNFLHRTPLQEIFTADFLEGIAPDDPIRNIREAYQRADSDSMLKSMLHLDWKITLADNDLRKVSHTCQLAGVEVRYPMLDQELVEFSTGIPDRLLMRGLELRSFYKRSLRDFLPAATLEKSKHGFGLPFGVWMSEDQQLRELAYDSLAGFRRRGYLNPGYLDRLTDAHRDGHSAYYGVMIWVIMMLELWLQEHA</sequence>
<name>A0A1Z4VSS2_9GAMM</name>
<keyword evidence="5" id="KW-0067">ATP-binding</keyword>
<comment type="pathway">
    <text evidence="1">Amino-acid biosynthesis; L-asparagine biosynthesis; L-asparagine from L-aspartate (L-Gln route): step 1/1.</text>
</comment>
<evidence type="ECO:0000256" key="6">
    <source>
        <dbReference type="ARBA" id="ARBA00048741"/>
    </source>
</evidence>
<dbReference type="GO" id="GO:0004066">
    <property type="term" value="F:asparagine synthase (glutamine-hydrolyzing) activity"/>
    <property type="evidence" value="ECO:0007669"/>
    <property type="project" value="UniProtKB-EC"/>
</dbReference>